<dbReference type="Proteomes" id="UP001341840">
    <property type="component" value="Unassembled WGS sequence"/>
</dbReference>
<evidence type="ECO:0000256" key="1">
    <source>
        <dbReference type="SAM" id="MobiDB-lite"/>
    </source>
</evidence>
<name>A0ABU6V4F1_9FABA</name>
<evidence type="ECO:0000313" key="2">
    <source>
        <dbReference type="EMBL" id="MED6168495.1"/>
    </source>
</evidence>
<keyword evidence="3" id="KW-1185">Reference proteome</keyword>
<feature type="non-terminal residue" evidence="2">
    <location>
        <position position="1"/>
    </location>
</feature>
<comment type="caution">
    <text evidence="2">The sequence shown here is derived from an EMBL/GenBank/DDBJ whole genome shotgun (WGS) entry which is preliminary data.</text>
</comment>
<reference evidence="2 3" key="1">
    <citation type="journal article" date="2023" name="Plants (Basel)">
        <title>Bridging the Gap: Combining Genomics and Transcriptomics Approaches to Understand Stylosanthes scabra, an Orphan Legume from the Brazilian Caatinga.</title>
        <authorList>
            <person name="Ferreira-Neto J.R.C."/>
            <person name="da Silva M.D."/>
            <person name="Binneck E."/>
            <person name="de Melo N.F."/>
            <person name="da Silva R.H."/>
            <person name="de Melo A.L.T.M."/>
            <person name="Pandolfi V."/>
            <person name="Bustamante F.O."/>
            <person name="Brasileiro-Vidal A.C."/>
            <person name="Benko-Iseppon A.M."/>
        </authorList>
    </citation>
    <scope>NUCLEOTIDE SEQUENCE [LARGE SCALE GENOMIC DNA]</scope>
    <source>
        <tissue evidence="2">Leaves</tissue>
    </source>
</reference>
<sequence length="84" mass="9350">KGGVPARRIHHGDHGYSSSGPGDSGFHEFFQHELLTANSTASEFTPLTWIYSNPSWDQYLTVDMPMICRGLSSPLYPGWCVPPR</sequence>
<gene>
    <name evidence="2" type="ORF">PIB30_012224</name>
</gene>
<dbReference type="EMBL" id="JASCZI010151065">
    <property type="protein sequence ID" value="MED6168495.1"/>
    <property type="molecule type" value="Genomic_DNA"/>
</dbReference>
<feature type="region of interest" description="Disordered" evidence="1">
    <location>
        <begin position="1"/>
        <end position="22"/>
    </location>
</feature>
<evidence type="ECO:0000313" key="3">
    <source>
        <dbReference type="Proteomes" id="UP001341840"/>
    </source>
</evidence>
<accession>A0ABU6V4F1</accession>
<organism evidence="2 3">
    <name type="scientific">Stylosanthes scabra</name>
    <dbReference type="NCBI Taxonomy" id="79078"/>
    <lineage>
        <taxon>Eukaryota</taxon>
        <taxon>Viridiplantae</taxon>
        <taxon>Streptophyta</taxon>
        <taxon>Embryophyta</taxon>
        <taxon>Tracheophyta</taxon>
        <taxon>Spermatophyta</taxon>
        <taxon>Magnoliopsida</taxon>
        <taxon>eudicotyledons</taxon>
        <taxon>Gunneridae</taxon>
        <taxon>Pentapetalae</taxon>
        <taxon>rosids</taxon>
        <taxon>fabids</taxon>
        <taxon>Fabales</taxon>
        <taxon>Fabaceae</taxon>
        <taxon>Papilionoideae</taxon>
        <taxon>50 kb inversion clade</taxon>
        <taxon>dalbergioids sensu lato</taxon>
        <taxon>Dalbergieae</taxon>
        <taxon>Pterocarpus clade</taxon>
        <taxon>Stylosanthes</taxon>
    </lineage>
</organism>
<protein>
    <submittedName>
        <fullName evidence="2">Uncharacterized protein</fullName>
    </submittedName>
</protein>
<proteinExistence type="predicted"/>